<keyword evidence="1" id="KW-0472">Membrane</keyword>
<evidence type="ECO:0000313" key="3">
    <source>
        <dbReference type="Proteomes" id="UP000199545"/>
    </source>
</evidence>
<dbReference type="Pfam" id="PF11255">
    <property type="entry name" value="DUF3054"/>
    <property type="match status" value="1"/>
</dbReference>
<keyword evidence="1" id="KW-0812">Transmembrane</keyword>
<keyword evidence="1" id="KW-1133">Transmembrane helix</keyword>
<name>A0A1I3MI08_9BACL</name>
<dbReference type="InterPro" id="IPR021414">
    <property type="entry name" value="DUF3054"/>
</dbReference>
<feature type="transmembrane region" description="Helical" evidence="1">
    <location>
        <begin position="9"/>
        <end position="29"/>
    </location>
</feature>
<protein>
    <recommendedName>
        <fullName evidence="4">DUF3054 domain-containing protein</fullName>
    </recommendedName>
</protein>
<reference evidence="2 3" key="1">
    <citation type="submission" date="2016-10" db="EMBL/GenBank/DDBJ databases">
        <authorList>
            <person name="de Groot N.N."/>
        </authorList>
    </citation>
    <scope>NUCLEOTIDE SEQUENCE [LARGE SCALE GENOMIC DNA]</scope>
    <source>
        <strain evidence="2 3">DSM 44778</strain>
    </source>
</reference>
<evidence type="ECO:0000256" key="1">
    <source>
        <dbReference type="SAM" id="Phobius"/>
    </source>
</evidence>
<dbReference type="EMBL" id="FORR01000003">
    <property type="protein sequence ID" value="SFI96648.1"/>
    <property type="molecule type" value="Genomic_DNA"/>
</dbReference>
<dbReference type="STRING" id="46223.SAMN05421852_10378"/>
<proteinExistence type="predicted"/>
<dbReference type="PANTHER" id="PTHR35283:SF3">
    <property type="entry name" value="T12C22.21 PROTEIN"/>
    <property type="match status" value="1"/>
</dbReference>
<dbReference type="AlphaFoldDB" id="A0A1I3MI08"/>
<sequence>MNWTNRTQWVLIITEGMFFIAFSAIGRYFHGLILDVSSILYTAFPFILCWFIFASLFRLYSYPYQNSAFQTIWRTGFSVLSAITLGTWLRAVLSDHPFDWLFYQVTLAFFFIVFLIWRLLFHFIYNRKQIKSD</sequence>
<accession>A0A1I3MI08</accession>
<dbReference type="Proteomes" id="UP000199545">
    <property type="component" value="Unassembled WGS sequence"/>
</dbReference>
<feature type="transmembrane region" description="Helical" evidence="1">
    <location>
        <begin position="72"/>
        <end position="89"/>
    </location>
</feature>
<dbReference type="RefSeq" id="WP_175482297.1">
    <property type="nucleotide sequence ID" value="NZ_FORR01000003.1"/>
</dbReference>
<dbReference type="PANTHER" id="PTHR35283">
    <property type="entry name" value="T12C22.21 PROTEIN"/>
    <property type="match status" value="1"/>
</dbReference>
<feature type="transmembrane region" description="Helical" evidence="1">
    <location>
        <begin position="41"/>
        <end position="60"/>
    </location>
</feature>
<keyword evidence="3" id="KW-1185">Reference proteome</keyword>
<organism evidence="2 3">
    <name type="scientific">Thermoflavimicrobium dichotomicum</name>
    <dbReference type="NCBI Taxonomy" id="46223"/>
    <lineage>
        <taxon>Bacteria</taxon>
        <taxon>Bacillati</taxon>
        <taxon>Bacillota</taxon>
        <taxon>Bacilli</taxon>
        <taxon>Bacillales</taxon>
        <taxon>Thermoactinomycetaceae</taxon>
        <taxon>Thermoflavimicrobium</taxon>
    </lineage>
</organism>
<feature type="transmembrane region" description="Helical" evidence="1">
    <location>
        <begin position="101"/>
        <end position="121"/>
    </location>
</feature>
<evidence type="ECO:0000313" key="2">
    <source>
        <dbReference type="EMBL" id="SFI96648.1"/>
    </source>
</evidence>
<gene>
    <name evidence="2" type="ORF">SAMN05421852_10378</name>
</gene>
<evidence type="ECO:0008006" key="4">
    <source>
        <dbReference type="Google" id="ProtNLM"/>
    </source>
</evidence>